<dbReference type="InterPro" id="IPR045584">
    <property type="entry name" value="Pilin-like"/>
</dbReference>
<dbReference type="SUPFAM" id="SSF54523">
    <property type="entry name" value="Pili subunits"/>
    <property type="match status" value="1"/>
</dbReference>
<evidence type="ECO:0000256" key="4">
    <source>
        <dbReference type="ARBA" id="ARBA00022989"/>
    </source>
</evidence>
<dbReference type="GO" id="GO:0015628">
    <property type="term" value="P:protein secretion by the type II secretion system"/>
    <property type="evidence" value="ECO:0007669"/>
    <property type="project" value="InterPro"/>
</dbReference>
<dbReference type="InterPro" id="IPR012902">
    <property type="entry name" value="N_methyl_site"/>
</dbReference>
<dbReference type="PROSITE" id="PS00409">
    <property type="entry name" value="PROKAR_NTER_METHYL"/>
    <property type="match status" value="1"/>
</dbReference>
<dbReference type="InterPro" id="IPR002416">
    <property type="entry name" value="T2SS_protein-GspH"/>
</dbReference>
<protein>
    <recommendedName>
        <fullName evidence="8">Prepilin-type N-terminal cleavage/methylation domain-containing protein</fullName>
    </recommendedName>
</protein>
<dbReference type="AlphaFoldDB" id="X1FGX2"/>
<dbReference type="Gene3D" id="3.30.700.10">
    <property type="entry name" value="Glycoprotein, Type 4 Pilin"/>
    <property type="match status" value="1"/>
</dbReference>
<feature type="transmembrane region" description="Helical" evidence="6">
    <location>
        <begin position="6"/>
        <end position="29"/>
    </location>
</feature>
<name>X1FGX2_9ZZZZ</name>
<evidence type="ECO:0000256" key="1">
    <source>
        <dbReference type="ARBA" id="ARBA00004167"/>
    </source>
</evidence>
<dbReference type="NCBIfam" id="TIGR02532">
    <property type="entry name" value="IV_pilin_GFxxxE"/>
    <property type="match status" value="1"/>
</dbReference>
<evidence type="ECO:0008006" key="8">
    <source>
        <dbReference type="Google" id="ProtNLM"/>
    </source>
</evidence>
<dbReference type="EMBL" id="BARU01010086">
    <property type="protein sequence ID" value="GAH44901.1"/>
    <property type="molecule type" value="Genomic_DNA"/>
</dbReference>
<dbReference type="PRINTS" id="PR00885">
    <property type="entry name" value="BCTERIALGSPH"/>
</dbReference>
<gene>
    <name evidence="7" type="ORF">S03H2_19327</name>
</gene>
<evidence type="ECO:0000313" key="7">
    <source>
        <dbReference type="EMBL" id="GAH44901.1"/>
    </source>
</evidence>
<keyword evidence="2" id="KW-0488">Methylation</keyword>
<dbReference type="GO" id="GO:0015627">
    <property type="term" value="C:type II protein secretion system complex"/>
    <property type="evidence" value="ECO:0007669"/>
    <property type="project" value="InterPro"/>
</dbReference>
<proteinExistence type="predicted"/>
<feature type="non-terminal residue" evidence="7">
    <location>
        <position position="41"/>
    </location>
</feature>
<evidence type="ECO:0000256" key="3">
    <source>
        <dbReference type="ARBA" id="ARBA00022692"/>
    </source>
</evidence>
<evidence type="ECO:0000256" key="6">
    <source>
        <dbReference type="SAM" id="Phobius"/>
    </source>
</evidence>
<keyword evidence="3 6" id="KW-0812">Transmembrane</keyword>
<organism evidence="7">
    <name type="scientific">marine sediment metagenome</name>
    <dbReference type="NCBI Taxonomy" id="412755"/>
    <lineage>
        <taxon>unclassified sequences</taxon>
        <taxon>metagenomes</taxon>
        <taxon>ecological metagenomes</taxon>
    </lineage>
</organism>
<sequence length="41" mass="4504">MNQKGFTLLELTVVVLIISLLAAIVLANYRGGEKQFALLRS</sequence>
<dbReference type="Pfam" id="PF07963">
    <property type="entry name" value="N_methyl"/>
    <property type="match status" value="1"/>
</dbReference>
<keyword evidence="5 6" id="KW-0472">Membrane</keyword>
<dbReference type="GO" id="GO:0016020">
    <property type="term" value="C:membrane"/>
    <property type="evidence" value="ECO:0007669"/>
    <property type="project" value="UniProtKB-SubCell"/>
</dbReference>
<comment type="caution">
    <text evidence="7">The sequence shown here is derived from an EMBL/GenBank/DDBJ whole genome shotgun (WGS) entry which is preliminary data.</text>
</comment>
<evidence type="ECO:0000256" key="2">
    <source>
        <dbReference type="ARBA" id="ARBA00022481"/>
    </source>
</evidence>
<keyword evidence="4 6" id="KW-1133">Transmembrane helix</keyword>
<comment type="subcellular location">
    <subcellularLocation>
        <location evidence="1">Membrane</location>
        <topology evidence="1">Single-pass membrane protein</topology>
    </subcellularLocation>
</comment>
<evidence type="ECO:0000256" key="5">
    <source>
        <dbReference type="ARBA" id="ARBA00023136"/>
    </source>
</evidence>
<accession>X1FGX2</accession>
<reference evidence="7" key="1">
    <citation type="journal article" date="2014" name="Front. Microbiol.">
        <title>High frequency of phylogenetically diverse reductive dehalogenase-homologous genes in deep subseafloor sedimentary metagenomes.</title>
        <authorList>
            <person name="Kawai M."/>
            <person name="Futagami T."/>
            <person name="Toyoda A."/>
            <person name="Takaki Y."/>
            <person name="Nishi S."/>
            <person name="Hori S."/>
            <person name="Arai W."/>
            <person name="Tsubouchi T."/>
            <person name="Morono Y."/>
            <person name="Uchiyama I."/>
            <person name="Ito T."/>
            <person name="Fujiyama A."/>
            <person name="Inagaki F."/>
            <person name="Takami H."/>
        </authorList>
    </citation>
    <scope>NUCLEOTIDE SEQUENCE</scope>
    <source>
        <strain evidence="7">Expedition CK06-06</strain>
    </source>
</reference>